<dbReference type="InterPro" id="IPR052721">
    <property type="entry name" value="ET_Amicyanin"/>
</dbReference>
<dbReference type="OrthoDB" id="11836at2157"/>
<dbReference type="Pfam" id="PF13473">
    <property type="entry name" value="Cupredoxin_1"/>
    <property type="match status" value="1"/>
</dbReference>
<feature type="compositionally biased region" description="Low complexity" evidence="3">
    <location>
        <begin position="271"/>
        <end position="332"/>
    </location>
</feature>
<accession>A0A075MWU2</accession>
<dbReference type="KEGG" id="nev:NTE_01663"/>
<feature type="compositionally biased region" description="Polar residues" evidence="3">
    <location>
        <begin position="207"/>
        <end position="221"/>
    </location>
</feature>
<feature type="region of interest" description="Disordered" evidence="3">
    <location>
        <begin position="270"/>
        <end position="332"/>
    </location>
</feature>
<keyword evidence="1" id="KW-0479">Metal-binding</keyword>
<dbReference type="AlphaFoldDB" id="A0A075MWU2"/>
<dbReference type="GeneID" id="41597438"/>
<dbReference type="HOGENOM" id="CLU_051300_0_0_2"/>
<feature type="transmembrane region" description="Helical" evidence="4">
    <location>
        <begin position="68"/>
        <end position="89"/>
    </location>
</feature>
<evidence type="ECO:0000256" key="3">
    <source>
        <dbReference type="SAM" id="MobiDB-lite"/>
    </source>
</evidence>
<dbReference type="Gene3D" id="2.60.40.420">
    <property type="entry name" value="Cupredoxins - blue copper proteins"/>
    <property type="match status" value="2"/>
</dbReference>
<dbReference type="EMBL" id="CP007174">
    <property type="protein sequence ID" value="AIF83724.1"/>
    <property type="molecule type" value="Genomic_DNA"/>
</dbReference>
<dbReference type="STRING" id="1459636.NTE_01663"/>
<feature type="domain" description="Blue (type 1) copper" evidence="5">
    <location>
        <begin position="356"/>
        <end position="435"/>
    </location>
</feature>
<evidence type="ECO:0000256" key="4">
    <source>
        <dbReference type="SAM" id="Phobius"/>
    </source>
</evidence>
<feature type="transmembrane region" description="Helical" evidence="4">
    <location>
        <begin position="35"/>
        <end position="56"/>
    </location>
</feature>
<dbReference type="eggNOG" id="arCOG02926">
    <property type="taxonomic scope" value="Archaea"/>
</dbReference>
<proteinExistence type="predicted"/>
<dbReference type="Pfam" id="PF00127">
    <property type="entry name" value="Copper-bind"/>
    <property type="match status" value="1"/>
</dbReference>
<protein>
    <submittedName>
        <fullName evidence="7">Plastocyanin</fullName>
    </submittedName>
</protein>
<evidence type="ECO:0000259" key="6">
    <source>
        <dbReference type="Pfam" id="PF13473"/>
    </source>
</evidence>
<sequence length="436" mass="44072">MTDWDLLTPGIGLTSIGIVGVGISLAGIAKTFIDGMHAVSLLTMFIGMIFLASGLFKDGFPSTGRAKSATFITLGFLVTFGVAAAVTVSVQVPSIFAYIGLMAMIGIPGAVLAVTSFRKPQYVKAMGVIFIAGAAVGGITFYAFGLVTPKPPQPAEEEQQQPAAPAAPATPPANVIKASIPAGASAQGNPSYDPNPLTVAKGDGVEWTNNDNVPHTVTSKADSGKTFDSKVMAAGKTFLLNTATLKEGDYEYYCQLHPFMDGMLKVGGAGASSAAGGNATSSSGNATGGNAATQSSGGNATTGSSAATANNNTNATAPSGNATSAPSTASGGAKTAATVTSVSIVLGASTPTNGQFFSPAEAKSAVGSMVTWTNHDTTLHTVTSGKVVNNTPAPDKVFDSGLMKAGASYSYVFEKAGEYDYYCMLHPYMTGKVTVS</sequence>
<dbReference type="eggNOG" id="arCOG02929">
    <property type="taxonomic scope" value="Archaea"/>
</dbReference>
<feature type="transmembrane region" description="Helical" evidence="4">
    <location>
        <begin position="7"/>
        <end position="29"/>
    </location>
</feature>
<feature type="region of interest" description="Disordered" evidence="3">
    <location>
        <begin position="184"/>
        <end position="223"/>
    </location>
</feature>
<dbReference type="GO" id="GO:0005507">
    <property type="term" value="F:copper ion binding"/>
    <property type="evidence" value="ECO:0007669"/>
    <property type="project" value="InterPro"/>
</dbReference>
<keyword evidence="4" id="KW-0472">Membrane</keyword>
<dbReference type="RefSeq" id="WP_148700443.1">
    <property type="nucleotide sequence ID" value="NZ_CP007174.1"/>
</dbReference>
<dbReference type="SUPFAM" id="SSF49503">
    <property type="entry name" value="Cupredoxins"/>
    <property type="match status" value="2"/>
</dbReference>
<dbReference type="InterPro" id="IPR028096">
    <property type="entry name" value="EfeO_Cupredoxin"/>
</dbReference>
<organism evidence="7 8">
    <name type="scientific">Candidatus Nitrososphaera evergladensis SR1</name>
    <dbReference type="NCBI Taxonomy" id="1459636"/>
    <lineage>
        <taxon>Archaea</taxon>
        <taxon>Nitrososphaerota</taxon>
        <taxon>Nitrososphaeria</taxon>
        <taxon>Nitrososphaerales</taxon>
        <taxon>Nitrososphaeraceae</taxon>
        <taxon>Nitrososphaera</taxon>
    </lineage>
</organism>
<evidence type="ECO:0000256" key="1">
    <source>
        <dbReference type="ARBA" id="ARBA00022723"/>
    </source>
</evidence>
<dbReference type="InterPro" id="IPR000923">
    <property type="entry name" value="BlueCu_1"/>
</dbReference>
<dbReference type="eggNOG" id="arCOG04151">
    <property type="taxonomic scope" value="Archaea"/>
</dbReference>
<keyword evidence="2" id="KW-0186">Copper</keyword>
<dbReference type="InterPro" id="IPR008972">
    <property type="entry name" value="Cupredoxin"/>
</dbReference>
<gene>
    <name evidence="7" type="ORF">NTE_01663</name>
</gene>
<feature type="transmembrane region" description="Helical" evidence="4">
    <location>
        <begin position="126"/>
        <end position="147"/>
    </location>
</feature>
<dbReference type="GO" id="GO:0009055">
    <property type="term" value="F:electron transfer activity"/>
    <property type="evidence" value="ECO:0007669"/>
    <property type="project" value="InterPro"/>
</dbReference>
<keyword evidence="4" id="KW-1133">Transmembrane helix</keyword>
<keyword evidence="4" id="KW-0812">Transmembrane</keyword>
<keyword evidence="8" id="KW-1185">Reference proteome</keyword>
<dbReference type="Proteomes" id="UP000028194">
    <property type="component" value="Chromosome"/>
</dbReference>
<evidence type="ECO:0000256" key="2">
    <source>
        <dbReference type="ARBA" id="ARBA00023008"/>
    </source>
</evidence>
<dbReference type="PANTHER" id="PTHR36507">
    <property type="entry name" value="BLL1555 PROTEIN"/>
    <property type="match status" value="1"/>
</dbReference>
<name>A0A075MWU2_9ARCH</name>
<reference evidence="7 8" key="1">
    <citation type="journal article" date="2014" name="PLoS ONE">
        <title>Genome Sequence of Candidatus Nitrososphaera evergladensis from Group I.1b Enriched from Everglades Soil Reveals Novel Genomic Features of the Ammonia-Oxidizing Archaea.</title>
        <authorList>
            <person name="Zhalnina K.V."/>
            <person name="Dias R."/>
            <person name="Leonard M.T."/>
            <person name="Dorr de Quadros P."/>
            <person name="Camargo F.A."/>
            <person name="Drew J.C."/>
            <person name="Farmerie W.G."/>
            <person name="Daroub S.H."/>
            <person name="Triplett E.W."/>
        </authorList>
    </citation>
    <scope>NUCLEOTIDE SEQUENCE [LARGE SCALE GENOMIC DNA]</scope>
    <source>
        <strain evidence="7 8">SR1</strain>
    </source>
</reference>
<feature type="domain" description="EfeO-type cupredoxin-like" evidence="6">
    <location>
        <begin position="191"/>
        <end position="264"/>
    </location>
</feature>
<evidence type="ECO:0000313" key="7">
    <source>
        <dbReference type="EMBL" id="AIF83724.1"/>
    </source>
</evidence>
<dbReference type="PANTHER" id="PTHR36507:SF1">
    <property type="entry name" value="BLL1555 PROTEIN"/>
    <property type="match status" value="1"/>
</dbReference>
<evidence type="ECO:0000259" key="5">
    <source>
        <dbReference type="Pfam" id="PF00127"/>
    </source>
</evidence>
<evidence type="ECO:0000313" key="8">
    <source>
        <dbReference type="Proteomes" id="UP000028194"/>
    </source>
</evidence>
<feature type="transmembrane region" description="Helical" evidence="4">
    <location>
        <begin position="95"/>
        <end position="114"/>
    </location>
</feature>